<protein>
    <submittedName>
        <fullName evidence="2">Histone-lysine N-methyltransferase, H3 lysine-79 specific</fullName>
    </submittedName>
</protein>
<dbReference type="EMBL" id="AZIM01006024">
    <property type="protein sequence ID" value="ETE58981.1"/>
    <property type="molecule type" value="Genomic_DNA"/>
</dbReference>
<sequence length="294" mass="34452">MLSCSFVEQCRSYLQGTVKARGYQPVVPKPPWTLTQGSGEGSDEGSVSEAEMEPGPSNSYQLPSESEINGEEEQLEPVPSVQMHRAARTRVDAGGIKRSERRVGKGKKEREGREGRKDGRKRRGEGEGRRKMEGRRKGRKGKEKERERREGRKRIGKRRKRKGRRKERKGKKREGREGRKTREGRKRKHRRKEEEGKKGKRKGKREKGGREEKKREEKEEKKKKEEREEERKKEEKEEERERHKHTHSIHIPPYSKNFGGEENKNGILLDINASHFLLFFLKKKKNHLDFASSP</sequence>
<accession>V8NAN3</accession>
<feature type="region of interest" description="Disordered" evidence="1">
    <location>
        <begin position="23"/>
        <end position="260"/>
    </location>
</feature>
<evidence type="ECO:0000313" key="2">
    <source>
        <dbReference type="EMBL" id="ETE58981.1"/>
    </source>
</evidence>
<organism evidence="2 3">
    <name type="scientific">Ophiophagus hannah</name>
    <name type="common">King cobra</name>
    <name type="synonym">Naja hannah</name>
    <dbReference type="NCBI Taxonomy" id="8665"/>
    <lineage>
        <taxon>Eukaryota</taxon>
        <taxon>Metazoa</taxon>
        <taxon>Chordata</taxon>
        <taxon>Craniata</taxon>
        <taxon>Vertebrata</taxon>
        <taxon>Euteleostomi</taxon>
        <taxon>Lepidosauria</taxon>
        <taxon>Squamata</taxon>
        <taxon>Bifurcata</taxon>
        <taxon>Unidentata</taxon>
        <taxon>Episquamata</taxon>
        <taxon>Toxicofera</taxon>
        <taxon>Serpentes</taxon>
        <taxon>Colubroidea</taxon>
        <taxon>Elapidae</taxon>
        <taxon>Elapinae</taxon>
        <taxon>Ophiophagus</taxon>
    </lineage>
</organism>
<keyword evidence="2" id="KW-0808">Transferase</keyword>
<dbReference type="Proteomes" id="UP000018936">
    <property type="component" value="Unassembled WGS sequence"/>
</dbReference>
<reference evidence="2 3" key="1">
    <citation type="journal article" date="2013" name="Proc. Natl. Acad. Sci. U.S.A.">
        <title>The king cobra genome reveals dynamic gene evolution and adaptation in the snake venom system.</title>
        <authorList>
            <person name="Vonk F.J."/>
            <person name="Casewell N.R."/>
            <person name="Henkel C.V."/>
            <person name="Heimberg A.M."/>
            <person name="Jansen H.J."/>
            <person name="McCleary R.J."/>
            <person name="Kerkkamp H.M."/>
            <person name="Vos R.A."/>
            <person name="Guerreiro I."/>
            <person name="Calvete J.J."/>
            <person name="Wuster W."/>
            <person name="Woods A.E."/>
            <person name="Logan J.M."/>
            <person name="Harrison R.A."/>
            <person name="Castoe T.A."/>
            <person name="de Koning A.P."/>
            <person name="Pollock D.D."/>
            <person name="Yandell M."/>
            <person name="Calderon D."/>
            <person name="Renjifo C."/>
            <person name="Currier R.B."/>
            <person name="Salgado D."/>
            <person name="Pla D."/>
            <person name="Sanz L."/>
            <person name="Hyder A.S."/>
            <person name="Ribeiro J.M."/>
            <person name="Arntzen J.W."/>
            <person name="van den Thillart G.E."/>
            <person name="Boetzer M."/>
            <person name="Pirovano W."/>
            <person name="Dirks R.P."/>
            <person name="Spaink H.P."/>
            <person name="Duboule D."/>
            <person name="McGlinn E."/>
            <person name="Kini R.M."/>
            <person name="Richardson M.K."/>
        </authorList>
    </citation>
    <scope>NUCLEOTIDE SEQUENCE</scope>
    <source>
        <tissue evidence="2">Blood</tissue>
    </source>
</reference>
<feature type="compositionally biased region" description="Basic and acidic residues" evidence="1">
    <location>
        <begin position="89"/>
        <end position="117"/>
    </location>
</feature>
<feature type="non-terminal residue" evidence="2">
    <location>
        <position position="1"/>
    </location>
</feature>
<comment type="caution">
    <text evidence="2">The sequence shown here is derived from an EMBL/GenBank/DDBJ whole genome shotgun (WGS) entry which is preliminary data.</text>
</comment>
<feature type="compositionally biased region" description="Basic residues" evidence="1">
    <location>
        <begin position="151"/>
        <end position="173"/>
    </location>
</feature>
<feature type="compositionally biased region" description="Polar residues" evidence="1">
    <location>
        <begin position="56"/>
        <end position="67"/>
    </location>
</feature>
<keyword evidence="2" id="KW-0489">Methyltransferase</keyword>
<feature type="compositionally biased region" description="Basic residues" evidence="1">
    <location>
        <begin position="132"/>
        <end position="141"/>
    </location>
</feature>
<keyword evidence="3" id="KW-1185">Reference proteome</keyword>
<feature type="compositionally biased region" description="Basic residues" evidence="1">
    <location>
        <begin position="182"/>
        <end position="191"/>
    </location>
</feature>
<feature type="compositionally biased region" description="Basic and acidic residues" evidence="1">
    <location>
        <begin position="206"/>
        <end position="241"/>
    </location>
</feature>
<gene>
    <name evidence="2" type="primary">dotA</name>
    <name evidence="2" type="ORF">L345_15289</name>
</gene>
<name>V8NAN3_OPHHA</name>
<dbReference type="GO" id="GO:0008168">
    <property type="term" value="F:methyltransferase activity"/>
    <property type="evidence" value="ECO:0007669"/>
    <property type="project" value="UniProtKB-KW"/>
</dbReference>
<evidence type="ECO:0000256" key="1">
    <source>
        <dbReference type="SAM" id="MobiDB-lite"/>
    </source>
</evidence>
<proteinExistence type="predicted"/>
<dbReference type="AlphaFoldDB" id="V8NAN3"/>
<dbReference type="GO" id="GO:0032259">
    <property type="term" value="P:methylation"/>
    <property type="evidence" value="ECO:0007669"/>
    <property type="project" value="UniProtKB-KW"/>
</dbReference>
<evidence type="ECO:0000313" key="3">
    <source>
        <dbReference type="Proteomes" id="UP000018936"/>
    </source>
</evidence>